<protein>
    <submittedName>
        <fullName evidence="2">Uncharacterized protein</fullName>
    </submittedName>
</protein>
<name>A0A087G2R2_ARAAL</name>
<feature type="compositionally biased region" description="Low complexity" evidence="1">
    <location>
        <begin position="86"/>
        <end position="97"/>
    </location>
</feature>
<feature type="compositionally biased region" description="Acidic residues" evidence="1">
    <location>
        <begin position="340"/>
        <end position="353"/>
    </location>
</feature>
<feature type="region of interest" description="Disordered" evidence="1">
    <location>
        <begin position="110"/>
        <end position="130"/>
    </location>
</feature>
<dbReference type="EMBL" id="KL971487">
    <property type="protein sequence ID" value="KFK24164.1"/>
    <property type="molecule type" value="Genomic_DNA"/>
</dbReference>
<evidence type="ECO:0000256" key="1">
    <source>
        <dbReference type="SAM" id="MobiDB-lite"/>
    </source>
</evidence>
<feature type="compositionally biased region" description="Polar residues" evidence="1">
    <location>
        <begin position="66"/>
        <end position="85"/>
    </location>
</feature>
<gene>
    <name evidence="2" type="ORF">AALP_AAs73299U000200</name>
</gene>
<organism evidence="2 3">
    <name type="scientific">Arabis alpina</name>
    <name type="common">Alpine rock-cress</name>
    <dbReference type="NCBI Taxonomy" id="50452"/>
    <lineage>
        <taxon>Eukaryota</taxon>
        <taxon>Viridiplantae</taxon>
        <taxon>Streptophyta</taxon>
        <taxon>Embryophyta</taxon>
        <taxon>Tracheophyta</taxon>
        <taxon>Spermatophyta</taxon>
        <taxon>Magnoliopsida</taxon>
        <taxon>eudicotyledons</taxon>
        <taxon>Gunneridae</taxon>
        <taxon>Pentapetalae</taxon>
        <taxon>rosids</taxon>
        <taxon>malvids</taxon>
        <taxon>Brassicales</taxon>
        <taxon>Brassicaceae</taxon>
        <taxon>Arabideae</taxon>
        <taxon>Arabis</taxon>
    </lineage>
</organism>
<dbReference type="Proteomes" id="UP000029120">
    <property type="component" value="Unassembled WGS sequence"/>
</dbReference>
<dbReference type="AlphaFoldDB" id="A0A087G2R2"/>
<dbReference type="Gramene" id="KFK24164">
    <property type="protein sequence ID" value="KFK24164"/>
    <property type="gene ID" value="AALP_AAs73299U000200"/>
</dbReference>
<proteinExistence type="predicted"/>
<evidence type="ECO:0000313" key="2">
    <source>
        <dbReference type="EMBL" id="KFK24164.1"/>
    </source>
</evidence>
<feature type="region of interest" description="Disordered" evidence="1">
    <location>
        <begin position="66"/>
        <end position="97"/>
    </location>
</feature>
<feature type="region of interest" description="Disordered" evidence="1">
    <location>
        <begin position="330"/>
        <end position="353"/>
    </location>
</feature>
<sequence>MHGELSSRNGNWKRSFNRKRIKRALSAEIIPEKILSRGRKRVSSREQVALEAAAAAKATRSLVQMTSVPTTTSGHARSSITSASKTPATSTLRPSPSLTTDELAMRHMLSEQRPHHSSGKGKGIDRGTPAKKQSVNTYLAATVERKASANHVVAPSGSGLLRDETYVATKSKASEDVRARDSELCEAREPNAVLQSRLDEFSEGNKVLERDALSVQKIKKVCDDKLAKLKSRCTKAEGEIVLLRGERSSASDFQSTRIGEPVAEAKDEMAHGFGPTPPDLSTEVKALCERCVPIYDARDVFEDLLACVQRELEIPEVYAPVVEADVAADDDVEVGATDGYDAEVTDVDEEIVD</sequence>
<evidence type="ECO:0000313" key="3">
    <source>
        <dbReference type="Proteomes" id="UP000029120"/>
    </source>
</evidence>
<reference evidence="3" key="1">
    <citation type="journal article" date="2015" name="Nat. Plants">
        <title>Genome expansion of Arabis alpina linked with retrotransposition and reduced symmetric DNA methylation.</title>
        <authorList>
            <person name="Willing E.M."/>
            <person name="Rawat V."/>
            <person name="Mandakova T."/>
            <person name="Maumus F."/>
            <person name="James G.V."/>
            <person name="Nordstroem K.J."/>
            <person name="Becker C."/>
            <person name="Warthmann N."/>
            <person name="Chica C."/>
            <person name="Szarzynska B."/>
            <person name="Zytnicki M."/>
            <person name="Albani M.C."/>
            <person name="Kiefer C."/>
            <person name="Bergonzi S."/>
            <person name="Castaings L."/>
            <person name="Mateos J.L."/>
            <person name="Berns M.C."/>
            <person name="Bujdoso N."/>
            <person name="Piofczyk T."/>
            <person name="de Lorenzo L."/>
            <person name="Barrero-Sicilia C."/>
            <person name="Mateos I."/>
            <person name="Piednoel M."/>
            <person name="Hagmann J."/>
            <person name="Chen-Min-Tao R."/>
            <person name="Iglesias-Fernandez R."/>
            <person name="Schuster S.C."/>
            <person name="Alonso-Blanco C."/>
            <person name="Roudier F."/>
            <person name="Carbonero P."/>
            <person name="Paz-Ares J."/>
            <person name="Davis S.J."/>
            <person name="Pecinka A."/>
            <person name="Quesneville H."/>
            <person name="Colot V."/>
            <person name="Lysak M.A."/>
            <person name="Weigel D."/>
            <person name="Coupland G."/>
            <person name="Schneeberger K."/>
        </authorList>
    </citation>
    <scope>NUCLEOTIDE SEQUENCE [LARGE SCALE GENOMIC DNA]</scope>
    <source>
        <strain evidence="3">cv. Pajares</strain>
    </source>
</reference>
<accession>A0A087G2R2</accession>
<keyword evidence="3" id="KW-1185">Reference proteome</keyword>